<dbReference type="Proteomes" id="UP000323000">
    <property type="component" value="Chromosome 2"/>
</dbReference>
<dbReference type="InterPro" id="IPR053772">
    <property type="entry name" value="At1g61320/At1g61330-like"/>
</dbReference>
<dbReference type="InterPro" id="IPR001810">
    <property type="entry name" value="F-box_dom"/>
</dbReference>
<dbReference type="PANTHER" id="PTHR34145">
    <property type="entry name" value="OS02G0105600 PROTEIN"/>
    <property type="match status" value="1"/>
</dbReference>
<dbReference type="EMBL" id="VAHF01000002">
    <property type="protein sequence ID" value="TXG69213.1"/>
    <property type="molecule type" value="Genomic_DNA"/>
</dbReference>
<dbReference type="CDD" id="cd22160">
    <property type="entry name" value="F-box_AtFBL13-like"/>
    <property type="match status" value="1"/>
</dbReference>
<evidence type="ECO:0000313" key="5">
    <source>
        <dbReference type="Proteomes" id="UP000323000"/>
    </source>
</evidence>
<dbReference type="InterPro" id="IPR032675">
    <property type="entry name" value="LRR_dom_sf"/>
</dbReference>
<dbReference type="PANTHER" id="PTHR34145:SF28">
    <property type="entry name" value="F-BOX DOMAIN-CONTAINING PROTEIN"/>
    <property type="match status" value="1"/>
</dbReference>
<keyword evidence="5" id="KW-1185">Reference proteome</keyword>
<sequence>MKKTRIQKVDMISELPEPILHHILSFLDFRQAAQTCVLSKNWERVWLAYPVVDIYNGLFDFPFHCKTEIFRRRRLRLLDSLEKSLRNRHHHCKDLVSMKKFNMVMEILEDQEFAPLVDKCVSYAIKCNVKKLKLDFGLDDDDDDDNDSDDDDDDDDEGEGDRENRWYDLWYDLPPMVLCAKSIEVLKLGKCKVGLPIGSDVKLSYLRKLHLHEVDINNHAINNLFSGCPLIEEMIIGECEGFESIELFGLSKINNIMMFDNWDFNRVDAKLLNVSSLSILDKGKLFRPFDINATDCTNLKNMELEGASIKDVSLYKLISELSLLESLYLGSCCKLKTVKISSPSLKTLKISNCYKVVELMIDSPNLSHFTYDGGMISLCSNALALSNIDLCFKLIKFDTQTQWYVKLVELLTKFHSFSETLKLQVSEDEFSYKKPLVYKGEDSSCFKSHPISCRQHCIEEVKLEIRNSDRIDIKGCSLDGAEFLEKIDGLCTLKSMMKSA</sequence>
<evidence type="ECO:0000259" key="2">
    <source>
        <dbReference type="Pfam" id="PF23622"/>
    </source>
</evidence>
<evidence type="ECO:0000259" key="3">
    <source>
        <dbReference type="Pfam" id="PF24758"/>
    </source>
</evidence>
<evidence type="ECO:0000313" key="4">
    <source>
        <dbReference type="EMBL" id="TXG69213.1"/>
    </source>
</evidence>
<dbReference type="InterPro" id="IPR055411">
    <property type="entry name" value="LRR_FXL15/At3g58940/PEG3-like"/>
</dbReference>
<dbReference type="InterPro" id="IPR053781">
    <property type="entry name" value="F-box_AtFBL13-like"/>
</dbReference>
<dbReference type="InterPro" id="IPR036047">
    <property type="entry name" value="F-box-like_dom_sf"/>
</dbReference>
<protein>
    <submittedName>
        <fullName evidence="4">Uncharacterized protein</fullName>
    </submittedName>
</protein>
<dbReference type="Pfam" id="PF00646">
    <property type="entry name" value="F-box"/>
    <property type="match status" value="1"/>
</dbReference>
<feature type="domain" description="F-box" evidence="1">
    <location>
        <begin position="12"/>
        <end position="46"/>
    </location>
</feature>
<feature type="domain" description="F-box/LRR-repeat protein 15/At3g58940/PEG3-like LRR" evidence="3">
    <location>
        <begin position="167"/>
        <end position="247"/>
    </location>
</feature>
<feature type="domain" description="At1g61320/AtMIF1 LRR" evidence="2">
    <location>
        <begin position="293"/>
        <end position="436"/>
    </location>
</feature>
<dbReference type="InterPro" id="IPR055357">
    <property type="entry name" value="LRR_At1g61320_AtMIF1"/>
</dbReference>
<dbReference type="Pfam" id="PF24758">
    <property type="entry name" value="LRR_At5g56370"/>
    <property type="match status" value="1"/>
</dbReference>
<reference evidence="5" key="1">
    <citation type="journal article" date="2019" name="Gigascience">
        <title>De novo genome assembly of the endangered Acer yangbiense, a plant species with extremely small populations endemic to Yunnan Province, China.</title>
        <authorList>
            <person name="Yang J."/>
            <person name="Wariss H.M."/>
            <person name="Tao L."/>
            <person name="Zhang R."/>
            <person name="Yun Q."/>
            <person name="Hollingsworth P."/>
            <person name="Dao Z."/>
            <person name="Luo G."/>
            <person name="Guo H."/>
            <person name="Ma Y."/>
            <person name="Sun W."/>
        </authorList>
    </citation>
    <scope>NUCLEOTIDE SEQUENCE [LARGE SCALE GENOMIC DNA]</scope>
    <source>
        <strain evidence="5">cv. Malutang</strain>
    </source>
</reference>
<name>A0A5C7IIX1_9ROSI</name>
<dbReference type="SUPFAM" id="SSF81383">
    <property type="entry name" value="F-box domain"/>
    <property type="match status" value="1"/>
</dbReference>
<dbReference type="Gene3D" id="1.20.1280.50">
    <property type="match status" value="1"/>
</dbReference>
<comment type="caution">
    <text evidence="4">The sequence shown here is derived from an EMBL/GenBank/DDBJ whole genome shotgun (WGS) entry which is preliminary data.</text>
</comment>
<gene>
    <name evidence="4" type="ORF">EZV62_004148</name>
</gene>
<evidence type="ECO:0000259" key="1">
    <source>
        <dbReference type="Pfam" id="PF00646"/>
    </source>
</evidence>
<proteinExistence type="predicted"/>
<dbReference type="Pfam" id="PF23622">
    <property type="entry name" value="LRR_At1g61320_AtMIF1"/>
    <property type="match status" value="1"/>
</dbReference>
<dbReference type="AlphaFoldDB" id="A0A5C7IIX1"/>
<dbReference type="Gene3D" id="3.80.10.10">
    <property type="entry name" value="Ribonuclease Inhibitor"/>
    <property type="match status" value="1"/>
</dbReference>
<dbReference type="SUPFAM" id="SSF52058">
    <property type="entry name" value="L domain-like"/>
    <property type="match status" value="1"/>
</dbReference>
<accession>A0A5C7IIX1</accession>
<dbReference type="OrthoDB" id="1534647at2759"/>
<organism evidence="4 5">
    <name type="scientific">Acer yangbiense</name>
    <dbReference type="NCBI Taxonomy" id="1000413"/>
    <lineage>
        <taxon>Eukaryota</taxon>
        <taxon>Viridiplantae</taxon>
        <taxon>Streptophyta</taxon>
        <taxon>Embryophyta</taxon>
        <taxon>Tracheophyta</taxon>
        <taxon>Spermatophyta</taxon>
        <taxon>Magnoliopsida</taxon>
        <taxon>eudicotyledons</taxon>
        <taxon>Gunneridae</taxon>
        <taxon>Pentapetalae</taxon>
        <taxon>rosids</taxon>
        <taxon>malvids</taxon>
        <taxon>Sapindales</taxon>
        <taxon>Sapindaceae</taxon>
        <taxon>Hippocastanoideae</taxon>
        <taxon>Acereae</taxon>
        <taxon>Acer</taxon>
    </lineage>
</organism>